<dbReference type="eggNOG" id="COG3333">
    <property type="taxonomic scope" value="Bacteria"/>
</dbReference>
<dbReference type="EMBL" id="CP001818">
    <property type="protein sequence ID" value="ACZ18575.1"/>
    <property type="molecule type" value="Genomic_DNA"/>
</dbReference>
<dbReference type="InterPro" id="IPR002823">
    <property type="entry name" value="DUF112_TM"/>
</dbReference>
<evidence type="ECO:0000313" key="4">
    <source>
        <dbReference type="Proteomes" id="UP000002030"/>
    </source>
</evidence>
<organism evidence="3 4">
    <name type="scientific">Thermanaerovibrio acidaminovorans (strain ATCC 49978 / DSM 6589 / Su883)</name>
    <name type="common">Selenomonas acidaminovorans</name>
    <dbReference type="NCBI Taxonomy" id="525903"/>
    <lineage>
        <taxon>Bacteria</taxon>
        <taxon>Thermotogati</taxon>
        <taxon>Synergistota</taxon>
        <taxon>Synergistia</taxon>
        <taxon>Synergistales</taxon>
        <taxon>Synergistaceae</taxon>
        <taxon>Thermanaerovibrio</taxon>
    </lineage>
</organism>
<feature type="transmembrane region" description="Helical" evidence="1">
    <location>
        <begin position="61"/>
        <end position="80"/>
    </location>
</feature>
<dbReference type="KEGG" id="tai:Taci_0338"/>
<dbReference type="Pfam" id="PF01970">
    <property type="entry name" value="TctA"/>
    <property type="match status" value="1"/>
</dbReference>
<gene>
    <name evidence="3" type="ordered locus">Taci_0338</name>
</gene>
<dbReference type="HOGENOM" id="CLU_022936_2_0_0"/>
<feature type="transmembrane region" description="Helical" evidence="1">
    <location>
        <begin position="392"/>
        <end position="413"/>
    </location>
</feature>
<keyword evidence="4" id="KW-1185">Reference proteome</keyword>
<feature type="transmembrane region" description="Helical" evidence="1">
    <location>
        <begin position="464"/>
        <end position="488"/>
    </location>
</feature>
<feature type="transmembrane region" description="Helical" evidence="1">
    <location>
        <begin position="261"/>
        <end position="281"/>
    </location>
</feature>
<keyword evidence="1" id="KW-0472">Membrane</keyword>
<evidence type="ECO:0000313" key="3">
    <source>
        <dbReference type="EMBL" id="ACZ18575.1"/>
    </source>
</evidence>
<feature type="transmembrane region" description="Helical" evidence="1">
    <location>
        <begin position="108"/>
        <end position="135"/>
    </location>
</feature>
<protein>
    <recommendedName>
        <fullName evidence="2">DUF112 domain-containing protein</fullName>
    </recommendedName>
</protein>
<reference evidence="3 4" key="1">
    <citation type="journal article" date="2009" name="Stand. Genomic Sci.">
        <title>Complete genome sequence of Thermanaerovibrio acidaminovorans type strain (Su883).</title>
        <authorList>
            <person name="Chovatia M."/>
            <person name="Sikorski J."/>
            <person name="Schroder M."/>
            <person name="Lapidus A."/>
            <person name="Nolan M."/>
            <person name="Tice H."/>
            <person name="Glavina Del Rio T."/>
            <person name="Copeland A."/>
            <person name="Cheng J.F."/>
            <person name="Lucas S."/>
            <person name="Chen F."/>
            <person name="Bruce D."/>
            <person name="Goodwin L."/>
            <person name="Pitluck S."/>
            <person name="Ivanova N."/>
            <person name="Mavromatis K."/>
            <person name="Ovchinnikova G."/>
            <person name="Pati A."/>
            <person name="Chen A."/>
            <person name="Palaniappan K."/>
            <person name="Land M."/>
            <person name="Hauser L."/>
            <person name="Chang Y.J."/>
            <person name="Jeffries C.D."/>
            <person name="Chain P."/>
            <person name="Saunders E."/>
            <person name="Detter J.C."/>
            <person name="Brettin T."/>
            <person name="Rohde M."/>
            <person name="Goker M."/>
            <person name="Spring S."/>
            <person name="Bristow J."/>
            <person name="Markowitz V."/>
            <person name="Hugenholtz P."/>
            <person name="Kyrpides N.C."/>
            <person name="Klenk H.P."/>
            <person name="Eisen J.A."/>
        </authorList>
    </citation>
    <scope>NUCLEOTIDE SEQUENCE [LARGE SCALE GENOMIC DNA]</scope>
    <source>
        <strain evidence="4">ATCC 49978 / DSM 6589 / Su883</strain>
    </source>
</reference>
<dbReference type="EnsemblBacteria" id="ACZ18575">
    <property type="protein sequence ID" value="ACZ18575"/>
    <property type="gene ID" value="Taci_0338"/>
</dbReference>
<dbReference type="PATRIC" id="fig|525903.6.peg.342"/>
<dbReference type="OrthoDB" id="3217at2"/>
<feature type="transmembrane region" description="Helical" evidence="1">
    <location>
        <begin position="147"/>
        <end position="163"/>
    </location>
</feature>
<feature type="transmembrane region" description="Helical" evidence="1">
    <location>
        <begin position="202"/>
        <end position="223"/>
    </location>
</feature>
<feature type="transmembrane region" description="Helical" evidence="1">
    <location>
        <begin position="356"/>
        <end position="380"/>
    </location>
</feature>
<feature type="transmembrane region" description="Helical" evidence="1">
    <location>
        <begin position="323"/>
        <end position="344"/>
    </location>
</feature>
<dbReference type="AlphaFoldDB" id="D1B8H2"/>
<dbReference type="RefSeq" id="WP_012869091.1">
    <property type="nucleotide sequence ID" value="NC_013522.1"/>
</dbReference>
<accession>D1B8H2</accession>
<dbReference type="PANTHER" id="PTHR35342">
    <property type="entry name" value="TRICARBOXYLIC TRANSPORT PROTEIN"/>
    <property type="match status" value="1"/>
</dbReference>
<feature type="domain" description="DUF112" evidence="2">
    <location>
        <begin position="20"/>
        <end position="440"/>
    </location>
</feature>
<sequence length="506" mass="53215">MEVLGYLAQGFLVAMTPVNLVWMVAGSALGTVLGMLPGLGPSTGIALLLPLTFGMRPETALIAMCAIYYGAMFGGSRSSILLNVPGDGAAVASAFDGYPMACKGQAEAALAISAIASFIGGLLSTIAFVLVALPVARFALRFGPPEYFCLMIFALAATAAISKEALLKGMISLVFGLMLSTVGLDFQSGVPRFTFGSQELQMGIDFVVVIIGIYGISEVFVNLEHIADNVAKPVQSKFGRIWITMEQWKKSIGPILRQTPVGFLIGVLPGAGGTIAALMAYNNEKQISKHPEEFGKGAIEGLAAPEAANNACSVGALIPMMTLGVPGSGTTAVMLGALLILGLQPGPLLFEQHPDVAWGIIASMFLGNVVCALINIPLAGALVRVLSVPPKLLYPLVVVLAFLGVYTINFSVMDFYLLTILGLVGYLMKKFKVPTAPLILASVVGASMESSFRQSLMLSNGSLAVFFRSWICLVLLLAAAVSVAWPFISDWRSKRNQGEAVDVPVD</sequence>
<dbReference type="Proteomes" id="UP000002030">
    <property type="component" value="Chromosome"/>
</dbReference>
<keyword evidence="1" id="KW-1133">Transmembrane helix</keyword>
<proteinExistence type="predicted"/>
<dbReference type="STRING" id="525903.Taci_0338"/>
<dbReference type="PANTHER" id="PTHR35342:SF5">
    <property type="entry name" value="TRICARBOXYLIC TRANSPORT PROTEIN"/>
    <property type="match status" value="1"/>
</dbReference>
<feature type="transmembrane region" description="Helical" evidence="1">
    <location>
        <begin position="20"/>
        <end position="49"/>
    </location>
</feature>
<keyword evidence="1" id="KW-0812">Transmembrane</keyword>
<evidence type="ECO:0000259" key="2">
    <source>
        <dbReference type="Pfam" id="PF01970"/>
    </source>
</evidence>
<evidence type="ECO:0000256" key="1">
    <source>
        <dbReference type="SAM" id="Phobius"/>
    </source>
</evidence>
<name>D1B8H2_THEAS</name>